<protein>
    <submittedName>
        <fullName evidence="1">Uncharacterized protein</fullName>
    </submittedName>
</protein>
<proteinExistence type="predicted"/>
<comment type="caution">
    <text evidence="1">The sequence shown here is derived from an EMBL/GenBank/DDBJ whole genome shotgun (WGS) entry which is preliminary data.</text>
</comment>
<keyword evidence="2" id="KW-1185">Reference proteome</keyword>
<evidence type="ECO:0000313" key="1">
    <source>
        <dbReference type="EMBL" id="KGO69357.1"/>
    </source>
</evidence>
<evidence type="ECO:0000313" key="2">
    <source>
        <dbReference type="Proteomes" id="UP000030104"/>
    </source>
</evidence>
<dbReference type="OrthoDB" id="3525185at2759"/>
<dbReference type="PhylomeDB" id="A0A0A2KNE1"/>
<dbReference type="HOGENOM" id="CLU_3033110_0_0_1"/>
<reference evidence="1 2" key="1">
    <citation type="journal article" date="2015" name="Mol. Plant Microbe Interact.">
        <title>Genome, transcriptome, and functional analyses of Penicillium expansum provide new insights into secondary metabolism and pathogenicity.</title>
        <authorList>
            <person name="Ballester A.R."/>
            <person name="Marcet-Houben M."/>
            <person name="Levin E."/>
            <person name="Sela N."/>
            <person name="Selma-Lazaro C."/>
            <person name="Carmona L."/>
            <person name="Wisniewski M."/>
            <person name="Droby S."/>
            <person name="Gonzalez-Candelas L."/>
            <person name="Gabaldon T."/>
        </authorList>
    </citation>
    <scope>NUCLEOTIDE SEQUENCE [LARGE SCALE GENOMIC DNA]</scope>
    <source>
        <strain evidence="1 2">PHI-1</strain>
    </source>
</reference>
<dbReference type="Proteomes" id="UP000030104">
    <property type="component" value="Unassembled WGS sequence"/>
</dbReference>
<name>A0A0A2KNE1_PENIT</name>
<organism evidence="1 2">
    <name type="scientific">Penicillium italicum</name>
    <name type="common">Blue mold</name>
    <dbReference type="NCBI Taxonomy" id="40296"/>
    <lineage>
        <taxon>Eukaryota</taxon>
        <taxon>Fungi</taxon>
        <taxon>Dikarya</taxon>
        <taxon>Ascomycota</taxon>
        <taxon>Pezizomycotina</taxon>
        <taxon>Eurotiomycetes</taxon>
        <taxon>Eurotiomycetidae</taxon>
        <taxon>Eurotiales</taxon>
        <taxon>Aspergillaceae</taxon>
        <taxon>Penicillium</taxon>
    </lineage>
</organism>
<sequence>MPKLVAKSLDQQCTSGFDDFVDDVFPNIYYCYNNRVEVYQFDFACRKHEYGKELD</sequence>
<dbReference type="AlphaFoldDB" id="A0A0A2KNE1"/>
<gene>
    <name evidence="1" type="ORF">PITC_095390</name>
</gene>
<accession>A0A0A2KNE1</accession>
<dbReference type="STRING" id="40296.A0A0A2KNE1"/>
<dbReference type="EMBL" id="JQGA01001153">
    <property type="protein sequence ID" value="KGO69357.1"/>
    <property type="molecule type" value="Genomic_DNA"/>
</dbReference>